<comment type="subcellular location">
    <subcellularLocation>
        <location evidence="1">Nucleus</location>
    </subcellularLocation>
</comment>
<accession>A0A9W9YG72</accession>
<evidence type="ECO:0000313" key="4">
    <source>
        <dbReference type="EMBL" id="KAJ7334350.1"/>
    </source>
</evidence>
<keyword evidence="1" id="KW-0479">Metal-binding</keyword>
<dbReference type="EMBL" id="MU827784">
    <property type="protein sequence ID" value="KAJ7334350.1"/>
    <property type="molecule type" value="Genomic_DNA"/>
</dbReference>
<name>A0A9W9YG72_9CNID</name>
<evidence type="ECO:0000313" key="5">
    <source>
        <dbReference type="Proteomes" id="UP001163046"/>
    </source>
</evidence>
<dbReference type="InterPro" id="IPR029060">
    <property type="entry name" value="PIN-like_dom_sf"/>
</dbReference>
<keyword evidence="1" id="KW-0460">Magnesium</keyword>
<dbReference type="OrthoDB" id="5972718at2759"/>
<dbReference type="Proteomes" id="UP001163046">
    <property type="component" value="Unassembled WGS sequence"/>
</dbReference>
<dbReference type="GO" id="GO:0006281">
    <property type="term" value="P:DNA repair"/>
    <property type="evidence" value="ECO:0007669"/>
    <property type="project" value="UniProtKB-UniRule"/>
</dbReference>
<evidence type="ECO:0000256" key="1">
    <source>
        <dbReference type="RuleBase" id="RU910737"/>
    </source>
</evidence>
<dbReference type="InterPro" id="IPR006084">
    <property type="entry name" value="XPG/Rad2"/>
</dbReference>
<evidence type="ECO:0000259" key="3">
    <source>
        <dbReference type="SMART" id="SM00485"/>
    </source>
</evidence>
<comment type="similarity">
    <text evidence="1">Belongs to the XPG/RAD2 endonuclease family. EXO1 subfamily.</text>
</comment>
<keyword evidence="1" id="KW-0238">DNA-binding</keyword>
<dbReference type="SUPFAM" id="SSF88723">
    <property type="entry name" value="PIN domain-like"/>
    <property type="match status" value="1"/>
</dbReference>
<keyword evidence="1" id="KW-0234">DNA repair</keyword>
<dbReference type="Pfam" id="PF00752">
    <property type="entry name" value="XPG_N"/>
    <property type="match status" value="1"/>
</dbReference>
<dbReference type="EC" id="3.1.-.-" evidence="1"/>
<keyword evidence="1" id="KW-0228">DNA excision</keyword>
<evidence type="ECO:0000256" key="2">
    <source>
        <dbReference type="SAM" id="MobiDB-lite"/>
    </source>
</evidence>
<dbReference type="PANTHER" id="PTHR11081">
    <property type="entry name" value="FLAP ENDONUCLEASE FAMILY MEMBER"/>
    <property type="match status" value="1"/>
</dbReference>
<sequence>MGIHGLLPFLKKYSRKVNFREFSGQTAAIDASCWLHKGLCVSLAQSGRRDWCGAIFRNFLRSVKEAGVTPFVVFDGLPLPAKASVSERRRRERENHLRRAEETNISSEEANKLRSQAAEITFDDITKCINICLAENVNYIVSMYEIGRSDCFPPVKGVMVKASRNGDGEVFNLNEILEGLKTKYGTVPTNVYCCWVRLPKKCEGIGINRAFAMASSGGDMLEALANKGADDEYQENFNKAMAVFHHQTVFDLASCCTAPLTKWDTDPPMDIQYLCGYNLECSFANEVAVGNVNTKTQNKVNSYALFTQRHHKNWTRWSCGHLQHTLETTSDAMASKYVPLDLPVSKSKDLGEGRIIYSFKKDDHAKLLLKSQKGIPSPTKINDQEGRPLKKDGTLDQRFKVNKGKEATAKPSSQKPSKVSHGETAPSSGPVKKDGSPDMRFTVNKKPSPVAKTPSSGSVASPVKRDGTPDMRYAVNKQSSSLVASSQTSSRARSSYTTGPVKKDGDTRHELSSYSSPSGPVKRDGTPDMRYAANKSSYSSPALSSGYYSGGSSYSSGSSSSGRASSGGPMKSDGTPDMRYAANKSSYGGSYSPGYSSGGGSSCSSRSSSGGGSYGSSSSGPMKSDGTPDMRFSANRR</sequence>
<comment type="cofactor">
    <cofactor evidence="1">
        <name>Mg(2+)</name>
        <dbReference type="ChEBI" id="CHEBI:18420"/>
    </cofactor>
    <text evidence="1">Binds 2 magnesium ions per subunit. They probably participate in the reaction catalyzed by the enzyme. May bind an additional third magnesium ion after substrate binding.</text>
</comment>
<organism evidence="4 5">
    <name type="scientific">Desmophyllum pertusum</name>
    <dbReference type="NCBI Taxonomy" id="174260"/>
    <lineage>
        <taxon>Eukaryota</taxon>
        <taxon>Metazoa</taxon>
        <taxon>Cnidaria</taxon>
        <taxon>Anthozoa</taxon>
        <taxon>Hexacorallia</taxon>
        <taxon>Scleractinia</taxon>
        <taxon>Caryophylliina</taxon>
        <taxon>Caryophylliidae</taxon>
        <taxon>Desmophyllum</taxon>
    </lineage>
</organism>
<keyword evidence="1" id="KW-0267">Excision nuclease</keyword>
<protein>
    <recommendedName>
        <fullName evidence="1">Exonuclease 1</fullName>
        <ecNumber evidence="1">3.1.-.-</ecNumber>
    </recommendedName>
</protein>
<dbReference type="GO" id="GO:0035312">
    <property type="term" value="F:5'-3' DNA exonuclease activity"/>
    <property type="evidence" value="ECO:0007669"/>
    <property type="project" value="UniProtKB-UniRule"/>
</dbReference>
<dbReference type="GO" id="GO:0017108">
    <property type="term" value="F:5'-flap endonuclease activity"/>
    <property type="evidence" value="ECO:0007669"/>
    <property type="project" value="TreeGrafter"/>
</dbReference>
<keyword evidence="1" id="KW-0227">DNA damage</keyword>
<feature type="compositionally biased region" description="Low complexity" evidence="2">
    <location>
        <begin position="479"/>
        <end position="498"/>
    </location>
</feature>
<dbReference type="PANTHER" id="PTHR11081:SF8">
    <property type="entry name" value="EXONUCLEASE 1"/>
    <property type="match status" value="1"/>
</dbReference>
<keyword evidence="1" id="KW-0269">Exonuclease</keyword>
<feature type="region of interest" description="Disordered" evidence="2">
    <location>
        <begin position="85"/>
        <end position="104"/>
    </location>
</feature>
<feature type="region of interest" description="Disordered" evidence="2">
    <location>
        <begin position="371"/>
        <end position="637"/>
    </location>
</feature>
<keyword evidence="1" id="KW-0378">Hydrolase</keyword>
<feature type="compositionally biased region" description="Low complexity" evidence="2">
    <location>
        <begin position="585"/>
        <end position="595"/>
    </location>
</feature>
<dbReference type="GO" id="GO:0005634">
    <property type="term" value="C:nucleus"/>
    <property type="evidence" value="ECO:0007669"/>
    <property type="project" value="UniProtKB-SubCell"/>
</dbReference>
<dbReference type="SMART" id="SM00485">
    <property type="entry name" value="XPGN"/>
    <property type="match status" value="1"/>
</dbReference>
<keyword evidence="5" id="KW-1185">Reference proteome</keyword>
<gene>
    <name evidence="4" type="primary">EXO1_2</name>
    <name evidence="4" type="ORF">OS493_014660</name>
</gene>
<proteinExistence type="inferred from homology"/>
<feature type="compositionally biased region" description="Low complexity" evidence="2">
    <location>
        <begin position="536"/>
        <end position="568"/>
    </location>
</feature>
<dbReference type="GO" id="GO:0003677">
    <property type="term" value="F:DNA binding"/>
    <property type="evidence" value="ECO:0007669"/>
    <property type="project" value="UniProtKB-UniRule"/>
</dbReference>
<reference evidence="4" key="1">
    <citation type="submission" date="2023-01" db="EMBL/GenBank/DDBJ databases">
        <title>Genome assembly of the deep-sea coral Lophelia pertusa.</title>
        <authorList>
            <person name="Herrera S."/>
            <person name="Cordes E."/>
        </authorList>
    </citation>
    <scope>NUCLEOTIDE SEQUENCE</scope>
    <source>
        <strain evidence="4">USNM1676648</strain>
        <tissue evidence="4">Polyp</tissue>
    </source>
</reference>
<feature type="domain" description="XPG N-terminal" evidence="3">
    <location>
        <begin position="1"/>
        <end position="96"/>
    </location>
</feature>
<dbReference type="AlphaFoldDB" id="A0A9W9YG72"/>
<dbReference type="PRINTS" id="PR00853">
    <property type="entry name" value="XPGRADSUPER"/>
</dbReference>
<dbReference type="Gene3D" id="3.40.50.1010">
    <property type="entry name" value="5'-nuclease"/>
    <property type="match status" value="1"/>
</dbReference>
<keyword evidence="1" id="KW-0539">Nucleus</keyword>
<dbReference type="GO" id="GO:0046872">
    <property type="term" value="F:metal ion binding"/>
    <property type="evidence" value="ECO:0007669"/>
    <property type="project" value="UniProtKB-UniRule"/>
</dbReference>
<keyword evidence="1" id="KW-0540">Nuclease</keyword>
<comment type="caution">
    <text evidence="4">The sequence shown here is derived from an EMBL/GenBank/DDBJ whole genome shotgun (WGS) entry which is preliminary data.</text>
</comment>
<dbReference type="InterPro" id="IPR006085">
    <property type="entry name" value="XPG_DNA_repair_N"/>
</dbReference>
<feature type="compositionally biased region" description="Basic and acidic residues" evidence="2">
    <location>
        <begin position="382"/>
        <end position="408"/>
    </location>
</feature>
<feature type="compositionally biased region" description="Basic and acidic residues" evidence="2">
    <location>
        <begin position="501"/>
        <end position="511"/>
    </location>
</feature>
<feature type="compositionally biased region" description="Basic and acidic residues" evidence="2">
    <location>
        <begin position="85"/>
        <end position="102"/>
    </location>
</feature>
<comment type="function">
    <text evidence="1">5'-&gt;3' double-stranded DNA exonuclease which may also possess a cryptic 3'-&gt;5' double-stranded DNA exonuclease activity. Functions in DNA mismatch repair.</text>
</comment>